<keyword evidence="2" id="KW-0560">Oxidoreductase</keyword>
<reference evidence="3" key="1">
    <citation type="submission" date="2022-08" db="EMBL/GenBank/DDBJ databases">
        <authorList>
            <person name="Kallberg Y."/>
            <person name="Tangrot J."/>
            <person name="Rosling A."/>
        </authorList>
    </citation>
    <scope>NUCLEOTIDE SEQUENCE</scope>
    <source>
        <strain evidence="3">Wild A</strain>
    </source>
</reference>
<evidence type="ECO:0000313" key="3">
    <source>
        <dbReference type="EMBL" id="CAI2163155.1"/>
    </source>
</evidence>
<gene>
    <name evidence="3" type="ORF">FWILDA_LOCUS927</name>
</gene>
<dbReference type="EMBL" id="CAMKVN010000074">
    <property type="protein sequence ID" value="CAI2163155.1"/>
    <property type="molecule type" value="Genomic_DNA"/>
</dbReference>
<dbReference type="PANTHER" id="PTHR47706:SF1">
    <property type="entry name" value="CIPA-LIKE, PUTATIVE (AFU_ORTHOLOGUE AFUA_1G12460)-RELATED"/>
    <property type="match status" value="1"/>
</dbReference>
<proteinExistence type="predicted"/>
<dbReference type="InterPro" id="IPR036291">
    <property type="entry name" value="NAD(P)-bd_dom_sf"/>
</dbReference>
<accession>A0A9W4SC85</accession>
<evidence type="ECO:0000256" key="2">
    <source>
        <dbReference type="ARBA" id="ARBA00023002"/>
    </source>
</evidence>
<dbReference type="SUPFAM" id="SSF51735">
    <property type="entry name" value="NAD(P)-binding Rossmann-fold domains"/>
    <property type="match status" value="1"/>
</dbReference>
<keyword evidence="4" id="KW-1185">Reference proteome</keyword>
<evidence type="ECO:0000313" key="4">
    <source>
        <dbReference type="Proteomes" id="UP001153678"/>
    </source>
</evidence>
<protein>
    <submittedName>
        <fullName evidence="3">13355_t:CDS:1</fullName>
    </submittedName>
</protein>
<keyword evidence="1" id="KW-0521">NADP</keyword>
<name>A0A9W4SC85_9GLOM</name>
<dbReference type="GO" id="GO:0016491">
    <property type="term" value="F:oxidoreductase activity"/>
    <property type="evidence" value="ECO:0007669"/>
    <property type="project" value="UniProtKB-KW"/>
</dbReference>
<sequence>MPSEIWTDHDTFTTTTTTTYRKLSQKTVLIIAYNEQELIEFQAYLNDNVKYQSKDFIIKGFIKDKYLWPRTINHNYGYRYGHRNEGRHSRFQFVSHLTSFLQDIDIVVSMIGSNYEHQKIIIQCCVEAQIRRFIAWEFGVDLQSPILNYDMSVLEGHELDEELDNTPKKFNYTLLQTGYLSNEILSSRMGFHLQEKMMTFYGKGIEPLNLTFNQDLMRLLCNLICNDGRYEWFRKKIVIGKRTSQLQIYEEIKNVTKVEFKIVRYGLQDIPYDQQFQRLLAVGRLKAFVGRNTEVRRYFPGFEPMDISKWIETQSNSAM</sequence>
<comment type="caution">
    <text evidence="3">The sequence shown here is derived from an EMBL/GenBank/DDBJ whole genome shotgun (WGS) entry which is preliminary data.</text>
</comment>
<dbReference type="Proteomes" id="UP001153678">
    <property type="component" value="Unassembled WGS sequence"/>
</dbReference>
<dbReference type="InterPro" id="IPR051609">
    <property type="entry name" value="NmrA/Isoflavone_reductase-like"/>
</dbReference>
<dbReference type="OrthoDB" id="9974981at2759"/>
<evidence type="ECO:0000256" key="1">
    <source>
        <dbReference type="ARBA" id="ARBA00022857"/>
    </source>
</evidence>
<dbReference type="PANTHER" id="PTHR47706">
    <property type="entry name" value="NMRA-LIKE FAMILY PROTEIN"/>
    <property type="match status" value="1"/>
</dbReference>
<dbReference type="Gene3D" id="3.90.25.10">
    <property type="entry name" value="UDP-galactose 4-epimerase, domain 1"/>
    <property type="match status" value="1"/>
</dbReference>
<dbReference type="AlphaFoldDB" id="A0A9W4SC85"/>
<organism evidence="3 4">
    <name type="scientific">Funneliformis geosporum</name>
    <dbReference type="NCBI Taxonomy" id="1117311"/>
    <lineage>
        <taxon>Eukaryota</taxon>
        <taxon>Fungi</taxon>
        <taxon>Fungi incertae sedis</taxon>
        <taxon>Mucoromycota</taxon>
        <taxon>Glomeromycotina</taxon>
        <taxon>Glomeromycetes</taxon>
        <taxon>Glomerales</taxon>
        <taxon>Glomeraceae</taxon>
        <taxon>Funneliformis</taxon>
    </lineage>
</organism>
<dbReference type="Gene3D" id="3.40.50.720">
    <property type="entry name" value="NAD(P)-binding Rossmann-like Domain"/>
    <property type="match status" value="1"/>
</dbReference>